<dbReference type="InterPro" id="IPR029000">
    <property type="entry name" value="Cyclophilin-like_dom_sf"/>
</dbReference>
<comment type="caution">
    <text evidence="2">The sequence shown here is derived from an EMBL/GenBank/DDBJ whole genome shotgun (WGS) entry which is preliminary data.</text>
</comment>
<dbReference type="SUPFAM" id="SSF50891">
    <property type="entry name" value="Cyclophilin-like"/>
    <property type="match status" value="1"/>
</dbReference>
<organism evidence="2 3">
    <name type="scientific">Pseudoalteromonas gelatinilytica</name>
    <dbReference type="NCBI Taxonomy" id="1703256"/>
    <lineage>
        <taxon>Bacteria</taxon>
        <taxon>Pseudomonadati</taxon>
        <taxon>Pseudomonadota</taxon>
        <taxon>Gammaproteobacteria</taxon>
        <taxon>Alteromonadales</taxon>
        <taxon>Pseudoalteromonadaceae</taxon>
        <taxon>Pseudoalteromonas</taxon>
    </lineage>
</organism>
<evidence type="ECO:0000259" key="1">
    <source>
        <dbReference type="Pfam" id="PF18050"/>
    </source>
</evidence>
<gene>
    <name evidence="2" type="ORF">GCM10008027_29700</name>
</gene>
<dbReference type="Gene3D" id="2.40.100.20">
    <property type="match status" value="1"/>
</dbReference>
<name>A0ABQ1TSQ3_9GAMM</name>
<dbReference type="Proteomes" id="UP000638462">
    <property type="component" value="Unassembled WGS sequence"/>
</dbReference>
<accession>A0ABQ1TSQ3</accession>
<evidence type="ECO:0000313" key="2">
    <source>
        <dbReference type="EMBL" id="GGF02871.1"/>
    </source>
</evidence>
<proteinExistence type="predicted"/>
<protein>
    <recommendedName>
        <fullName evidence="1">Cyclophilin-like domain-containing protein</fullName>
    </recommendedName>
</protein>
<keyword evidence="3" id="KW-1185">Reference proteome</keyword>
<sequence>MGSEMQIKFTSNGKTMQATLESNNAAKHFYQLLPLTLKVEDFANAEKIATLPEKLNLQGLPAGTDANAGDITYYAPWGNLALFYKQQSYANGLIKLGKITGDSQFFKSLGQADVTIEPL</sequence>
<reference evidence="3" key="1">
    <citation type="journal article" date="2019" name="Int. J. Syst. Evol. Microbiol.">
        <title>The Global Catalogue of Microorganisms (GCM) 10K type strain sequencing project: providing services to taxonomists for standard genome sequencing and annotation.</title>
        <authorList>
            <consortium name="The Broad Institute Genomics Platform"/>
            <consortium name="The Broad Institute Genome Sequencing Center for Infectious Disease"/>
            <person name="Wu L."/>
            <person name="Ma J."/>
        </authorList>
    </citation>
    <scope>NUCLEOTIDE SEQUENCE [LARGE SCALE GENOMIC DNA]</scope>
    <source>
        <strain evidence="3">CGMCC 1.15394</strain>
    </source>
</reference>
<feature type="domain" description="Cyclophilin-like" evidence="1">
    <location>
        <begin position="10"/>
        <end position="117"/>
    </location>
</feature>
<dbReference type="Pfam" id="PF18050">
    <property type="entry name" value="Cyclophil_like2"/>
    <property type="match status" value="1"/>
</dbReference>
<dbReference type="RefSeq" id="WP_229677635.1">
    <property type="nucleotide sequence ID" value="NZ_BMIT01000011.1"/>
</dbReference>
<evidence type="ECO:0000313" key="3">
    <source>
        <dbReference type="Proteomes" id="UP000638462"/>
    </source>
</evidence>
<dbReference type="EMBL" id="BMIT01000011">
    <property type="protein sequence ID" value="GGF02871.1"/>
    <property type="molecule type" value="Genomic_DNA"/>
</dbReference>
<dbReference type="InterPro" id="IPR041183">
    <property type="entry name" value="Cyclophilin-like"/>
</dbReference>